<dbReference type="Gene3D" id="1.20.1420.30">
    <property type="entry name" value="NCX, central ion-binding region"/>
    <property type="match status" value="1"/>
</dbReference>
<feature type="transmembrane region" description="Helical" evidence="8">
    <location>
        <begin position="230"/>
        <end position="252"/>
    </location>
</feature>
<organism evidence="10 11">
    <name type="scientific">Pseudomonas amygdali pv. photiniae</name>
    <dbReference type="NCBI Taxonomy" id="251724"/>
    <lineage>
        <taxon>Bacteria</taxon>
        <taxon>Pseudomonadati</taxon>
        <taxon>Pseudomonadota</taxon>
        <taxon>Gammaproteobacteria</taxon>
        <taxon>Pseudomonadales</taxon>
        <taxon>Pseudomonadaceae</taxon>
        <taxon>Pseudomonas</taxon>
        <taxon>Pseudomonas amygdali</taxon>
    </lineage>
</organism>
<evidence type="ECO:0000256" key="8">
    <source>
        <dbReference type="SAM" id="Phobius"/>
    </source>
</evidence>
<evidence type="ECO:0000259" key="9">
    <source>
        <dbReference type="PROSITE" id="PS50928"/>
    </source>
</evidence>
<keyword evidence="7 8" id="KW-0472">Membrane</keyword>
<feature type="transmembrane region" description="Helical" evidence="8">
    <location>
        <begin position="195"/>
        <end position="218"/>
    </location>
</feature>
<dbReference type="Pfam" id="PF01699">
    <property type="entry name" value="Na_Ca_ex"/>
    <property type="match status" value="2"/>
</dbReference>
<evidence type="ECO:0000256" key="1">
    <source>
        <dbReference type="ARBA" id="ARBA00004651"/>
    </source>
</evidence>
<evidence type="ECO:0000256" key="3">
    <source>
        <dbReference type="ARBA" id="ARBA00022448"/>
    </source>
</evidence>
<evidence type="ECO:0000256" key="2">
    <source>
        <dbReference type="ARBA" id="ARBA00007069"/>
    </source>
</evidence>
<evidence type="ECO:0000313" key="10">
    <source>
        <dbReference type="EMBL" id="KPX60462.1"/>
    </source>
</evidence>
<feature type="transmembrane region" description="Helical" evidence="8">
    <location>
        <begin position="393"/>
        <end position="415"/>
    </location>
</feature>
<comment type="subcellular location">
    <subcellularLocation>
        <location evidence="1">Cell membrane</location>
        <topology evidence="1">Multi-pass membrane protein</topology>
    </subcellularLocation>
</comment>
<dbReference type="Gene3D" id="1.10.3720.10">
    <property type="entry name" value="MetI-like"/>
    <property type="match status" value="1"/>
</dbReference>
<feature type="transmembrane region" description="Helical" evidence="8">
    <location>
        <begin position="435"/>
        <end position="454"/>
    </location>
</feature>
<dbReference type="InterPro" id="IPR004837">
    <property type="entry name" value="NaCa_Exmemb"/>
</dbReference>
<evidence type="ECO:0000256" key="6">
    <source>
        <dbReference type="ARBA" id="ARBA00022989"/>
    </source>
</evidence>
<proteinExistence type="inferred from homology"/>
<dbReference type="Proteomes" id="UP000050469">
    <property type="component" value="Unassembled WGS sequence"/>
</dbReference>
<feature type="transmembrane region" description="Helical" evidence="8">
    <location>
        <begin position="328"/>
        <end position="352"/>
    </location>
</feature>
<keyword evidence="3" id="KW-0813">Transport</keyword>
<feature type="transmembrane region" description="Helical" evidence="8">
    <location>
        <begin position="299"/>
        <end position="322"/>
    </location>
</feature>
<protein>
    <submittedName>
        <fullName evidence="10">K+-dependent Na+/Ca+ exchanger-like protein</fullName>
    </submittedName>
</protein>
<dbReference type="InterPro" id="IPR004481">
    <property type="entry name" value="K/Na/Ca-exchanger"/>
</dbReference>
<feature type="transmembrane region" description="Helical" evidence="8">
    <location>
        <begin position="264"/>
        <end position="287"/>
    </location>
</feature>
<evidence type="ECO:0000313" key="11">
    <source>
        <dbReference type="Proteomes" id="UP000050469"/>
    </source>
</evidence>
<evidence type="ECO:0000256" key="7">
    <source>
        <dbReference type="ARBA" id="ARBA00023136"/>
    </source>
</evidence>
<sequence length="464" mass="48815">MFSGLLLLLIGAELSVRAAVHLAAIFKVRPLLIGMTVVAMGTSAPQMAVSLQAAFADNTDIAVGSVIGGNIFNVLVILGLCALIIPLRVARQVLHIDIPLMIGACLLAIGLSWNGEFSKFDGALLLAGLLVCLIVIIRQGGHTPRHGHAETTEKPRTFTRILMLAAGLLLLTAGGHLLVDASVVIAIHLGLSERIVGLTIIAIGTSLPALMTSLIAAFRGERDIAVGNVIGSNLFNLLGVLGVTALFAPVPLTISPNAMVFDLPIMLGVSLGFTILLGLPLGVLMFLTSLRQLLEHKQLYATVGLIVNMLRALPFIILLIVMMPLTEIITGTSLGILGTLPPLIAGATPFFARLVETALREVDRGIIEATQAMGATTRQIIVKALLPEARPGILAAITVTAIALVSFTAMAGAVGAGGLGDLAIRYGYQRFQNDVMFVTVVLLLVLVQILQTIGDRLVAHFTHR</sequence>
<dbReference type="InterPro" id="IPR051322">
    <property type="entry name" value="AA_ABC_Transporter_Permease"/>
</dbReference>
<dbReference type="InterPro" id="IPR035906">
    <property type="entry name" value="MetI-like_sf"/>
</dbReference>
<dbReference type="SUPFAM" id="SSF161098">
    <property type="entry name" value="MetI-like"/>
    <property type="match status" value="1"/>
</dbReference>
<feature type="transmembrane region" description="Helical" evidence="8">
    <location>
        <begin position="92"/>
        <end position="111"/>
    </location>
</feature>
<dbReference type="NCBIfam" id="TIGR00367">
    <property type="entry name" value="calcium/sodium antiporter"/>
    <property type="match status" value="1"/>
</dbReference>
<dbReference type="AlphaFoldDB" id="A0A0P9UV88"/>
<dbReference type="PROSITE" id="PS50928">
    <property type="entry name" value="ABC_TM1"/>
    <property type="match status" value="1"/>
</dbReference>
<feature type="transmembrane region" description="Helical" evidence="8">
    <location>
        <begin position="161"/>
        <end position="189"/>
    </location>
</feature>
<evidence type="ECO:0000256" key="4">
    <source>
        <dbReference type="ARBA" id="ARBA00022475"/>
    </source>
</evidence>
<feature type="transmembrane region" description="Helical" evidence="8">
    <location>
        <begin position="61"/>
        <end position="85"/>
    </location>
</feature>
<comment type="similarity">
    <text evidence="2">Belongs to the binding-protein-dependent transport system permease family. CysTW subfamily.</text>
</comment>
<feature type="transmembrane region" description="Helical" evidence="8">
    <location>
        <begin position="123"/>
        <end position="140"/>
    </location>
</feature>
<dbReference type="InterPro" id="IPR044880">
    <property type="entry name" value="NCX_ion-bd_dom_sf"/>
</dbReference>
<dbReference type="InterPro" id="IPR000515">
    <property type="entry name" value="MetI-like"/>
</dbReference>
<accession>A0A0P9UV88</accession>
<feature type="domain" description="ABC transmembrane type-1" evidence="9">
    <location>
        <begin position="260"/>
        <end position="454"/>
    </location>
</feature>
<dbReference type="CDD" id="cd06261">
    <property type="entry name" value="TM_PBP2"/>
    <property type="match status" value="1"/>
</dbReference>
<dbReference type="FunFam" id="1.10.3720.10:FF:000002">
    <property type="entry name" value="D-methionine ABC transporter permease MetI"/>
    <property type="match status" value="1"/>
</dbReference>
<dbReference type="GO" id="GO:0005886">
    <property type="term" value="C:plasma membrane"/>
    <property type="evidence" value="ECO:0007669"/>
    <property type="project" value="UniProtKB-SubCell"/>
</dbReference>
<dbReference type="PRINTS" id="PR00173">
    <property type="entry name" value="EDTRNSPORT"/>
</dbReference>
<dbReference type="RefSeq" id="WP_082304698.1">
    <property type="nucleotide sequence ID" value="NZ_LJQO01000485.1"/>
</dbReference>
<dbReference type="PANTHER" id="PTHR30450">
    <property type="entry name" value="ABC TRANSPORTER PERMEASE"/>
    <property type="match status" value="1"/>
</dbReference>
<dbReference type="GO" id="GO:0048473">
    <property type="term" value="P:D-methionine transmembrane transport"/>
    <property type="evidence" value="ECO:0007669"/>
    <property type="project" value="TreeGrafter"/>
</dbReference>
<dbReference type="PATRIC" id="fig|251724.3.peg.3101"/>
<reference evidence="10 11" key="1">
    <citation type="submission" date="2015-09" db="EMBL/GenBank/DDBJ databases">
        <title>Genome announcement of multiple Pseudomonas syringae strains.</title>
        <authorList>
            <person name="Thakur S."/>
            <person name="Wang P.W."/>
            <person name="Gong Y."/>
            <person name="Weir B.S."/>
            <person name="Guttman D.S."/>
        </authorList>
    </citation>
    <scope>NUCLEOTIDE SEQUENCE [LARGE SCALE GENOMIC DNA]</scope>
    <source>
        <strain evidence="10 11">ICMP7840</strain>
    </source>
</reference>
<keyword evidence="6 8" id="KW-1133">Transmembrane helix</keyword>
<dbReference type="PANTHER" id="PTHR30450:SF1">
    <property type="entry name" value="D-METHIONINE TRANSPORT SYSTEM PERMEASE PROTEIN METI-RELATED"/>
    <property type="match status" value="1"/>
</dbReference>
<keyword evidence="4" id="KW-1003">Cell membrane</keyword>
<comment type="caution">
    <text evidence="10">The sequence shown here is derived from an EMBL/GenBank/DDBJ whole genome shotgun (WGS) entry which is preliminary data.</text>
</comment>
<gene>
    <name evidence="10" type="ORF">ALO53_02266</name>
</gene>
<keyword evidence="5 8" id="KW-0812">Transmembrane</keyword>
<name>A0A0P9UV88_PSEA0</name>
<dbReference type="EMBL" id="LJQO01000485">
    <property type="protein sequence ID" value="KPX60462.1"/>
    <property type="molecule type" value="Genomic_DNA"/>
</dbReference>
<evidence type="ECO:0000256" key="5">
    <source>
        <dbReference type="ARBA" id="ARBA00022692"/>
    </source>
</evidence>